<proteinExistence type="predicted"/>
<dbReference type="OrthoDB" id="9777975at2"/>
<dbReference type="EMBL" id="JPLY01000003">
    <property type="protein sequence ID" value="KFC22088.1"/>
    <property type="molecule type" value="Genomic_DNA"/>
</dbReference>
<protein>
    <recommendedName>
        <fullName evidence="2">BD-FAE-like domain-containing protein</fullName>
    </recommendedName>
</protein>
<dbReference type="InterPro" id="IPR049492">
    <property type="entry name" value="BD-FAE-like_dom"/>
</dbReference>
<feature type="domain" description="BD-FAE-like" evidence="2">
    <location>
        <begin position="42"/>
        <end position="239"/>
    </location>
</feature>
<name>A0A085BHZ3_9FLAO</name>
<organism evidence="3 4">
    <name type="scientific">Epilithonimonas lactis</name>
    <dbReference type="NCBI Taxonomy" id="421072"/>
    <lineage>
        <taxon>Bacteria</taxon>
        <taxon>Pseudomonadati</taxon>
        <taxon>Bacteroidota</taxon>
        <taxon>Flavobacteriia</taxon>
        <taxon>Flavobacteriales</taxon>
        <taxon>Weeksellaceae</taxon>
        <taxon>Chryseobacterium group</taxon>
        <taxon>Epilithonimonas</taxon>
    </lineage>
</organism>
<dbReference type="Pfam" id="PF20434">
    <property type="entry name" value="BD-FAE"/>
    <property type="match status" value="1"/>
</dbReference>
<dbReference type="ESTHER" id="9flao-a0a085bhz3">
    <property type="family name" value="BD-FAE"/>
</dbReference>
<dbReference type="GO" id="GO:0016787">
    <property type="term" value="F:hydrolase activity"/>
    <property type="evidence" value="ECO:0007669"/>
    <property type="project" value="UniProtKB-KW"/>
</dbReference>
<dbReference type="STRING" id="421072.SAMN04488097_2415"/>
<evidence type="ECO:0000256" key="1">
    <source>
        <dbReference type="ARBA" id="ARBA00022801"/>
    </source>
</evidence>
<evidence type="ECO:0000313" key="4">
    <source>
        <dbReference type="Proteomes" id="UP000028623"/>
    </source>
</evidence>
<gene>
    <name evidence="3" type="ORF">IO89_09000</name>
</gene>
<dbReference type="Proteomes" id="UP000028623">
    <property type="component" value="Unassembled WGS sequence"/>
</dbReference>
<sequence>MNHILLFLFIISLSGCSPSKLDGTKQLELTDVKYGKYERNQMDIYLPPNRTANTPFVINIHGGAWTVGDKSFDTSFSKYLLSNGIAVANINYRYATSDTHLPELLDDVDNVFKYLIAHSKEWNTRSTGFSITGQSSGAHVSLMYAYTKTDKIKAIVDRCGPTDFTDASTLWQFSNQQLLDAVNKMSGNKTIWKEGDPIPELYIKSSPVKSVKNIPILIIHGDQDPVVPIKQSYNLIDELKQKNYPHKLLIFRGADHSLDALPGNSVKKITSTAEWINKYGKN</sequence>
<reference evidence="3 4" key="1">
    <citation type="submission" date="2014-07" db="EMBL/GenBank/DDBJ databases">
        <title>Epilithonimonas lactis LMG 22401 Genome.</title>
        <authorList>
            <person name="Pipes S.E."/>
            <person name="Stropko S.J."/>
        </authorList>
    </citation>
    <scope>NUCLEOTIDE SEQUENCE [LARGE SCALE GENOMIC DNA]</scope>
    <source>
        <strain evidence="3 4">LMG 24401</strain>
    </source>
</reference>
<accession>A0A085BHZ3</accession>
<dbReference type="AlphaFoldDB" id="A0A085BHZ3"/>
<dbReference type="InterPro" id="IPR029058">
    <property type="entry name" value="AB_hydrolase_fold"/>
</dbReference>
<dbReference type="Gene3D" id="3.40.50.1820">
    <property type="entry name" value="alpha/beta hydrolase"/>
    <property type="match status" value="1"/>
</dbReference>
<dbReference type="eggNOG" id="COG1506">
    <property type="taxonomic scope" value="Bacteria"/>
</dbReference>
<evidence type="ECO:0000259" key="2">
    <source>
        <dbReference type="Pfam" id="PF20434"/>
    </source>
</evidence>
<keyword evidence="4" id="KW-1185">Reference proteome</keyword>
<dbReference type="SUPFAM" id="SSF53474">
    <property type="entry name" value="alpha/beta-Hydrolases"/>
    <property type="match status" value="1"/>
</dbReference>
<dbReference type="RefSeq" id="WP_034975481.1">
    <property type="nucleotide sequence ID" value="NZ_FOFI01000003.1"/>
</dbReference>
<dbReference type="PANTHER" id="PTHR48081">
    <property type="entry name" value="AB HYDROLASE SUPERFAMILY PROTEIN C4A8.06C"/>
    <property type="match status" value="1"/>
</dbReference>
<keyword evidence="1" id="KW-0378">Hydrolase</keyword>
<dbReference type="eggNOG" id="COG0657">
    <property type="taxonomic scope" value="Bacteria"/>
</dbReference>
<dbReference type="InterPro" id="IPR050300">
    <property type="entry name" value="GDXG_lipolytic_enzyme"/>
</dbReference>
<comment type="caution">
    <text evidence="3">The sequence shown here is derived from an EMBL/GenBank/DDBJ whole genome shotgun (WGS) entry which is preliminary data.</text>
</comment>
<evidence type="ECO:0000313" key="3">
    <source>
        <dbReference type="EMBL" id="KFC22088.1"/>
    </source>
</evidence>